<proteinExistence type="predicted"/>
<evidence type="ECO:0000256" key="4">
    <source>
        <dbReference type="ARBA" id="ARBA00023163"/>
    </source>
</evidence>
<dbReference type="EMBL" id="JAQQKY010000001">
    <property type="protein sequence ID" value="MDC7689323.1"/>
    <property type="molecule type" value="Genomic_DNA"/>
</dbReference>
<feature type="region of interest" description="Disordered" evidence="5">
    <location>
        <begin position="294"/>
        <end position="313"/>
    </location>
</feature>
<dbReference type="PANTHER" id="PTHR43280:SF32">
    <property type="entry name" value="TRANSCRIPTIONAL REGULATORY PROTEIN"/>
    <property type="match status" value="1"/>
</dbReference>
<evidence type="ECO:0000256" key="3">
    <source>
        <dbReference type="ARBA" id="ARBA00023159"/>
    </source>
</evidence>
<reference evidence="7 8" key="1">
    <citation type="submission" date="2023-01" db="EMBL/GenBank/DDBJ databases">
        <title>Novel species of the genus Vogesella isolated from rivers.</title>
        <authorList>
            <person name="Lu H."/>
        </authorList>
    </citation>
    <scope>NUCLEOTIDE SEQUENCE [LARGE SCALE GENOMIC DNA]</scope>
    <source>
        <strain evidence="7 8">SH7W</strain>
    </source>
</reference>
<dbReference type="SUPFAM" id="SSF46689">
    <property type="entry name" value="Homeodomain-like"/>
    <property type="match status" value="1"/>
</dbReference>
<keyword evidence="8" id="KW-1185">Reference proteome</keyword>
<dbReference type="InterPro" id="IPR009057">
    <property type="entry name" value="Homeodomain-like_sf"/>
</dbReference>
<evidence type="ECO:0000313" key="8">
    <source>
        <dbReference type="Proteomes" id="UP001221566"/>
    </source>
</evidence>
<dbReference type="PROSITE" id="PS01124">
    <property type="entry name" value="HTH_ARAC_FAMILY_2"/>
    <property type="match status" value="1"/>
</dbReference>
<dbReference type="Gene3D" id="1.10.10.60">
    <property type="entry name" value="Homeodomain-like"/>
    <property type="match status" value="1"/>
</dbReference>
<dbReference type="Proteomes" id="UP001221566">
    <property type="component" value="Unassembled WGS sequence"/>
</dbReference>
<dbReference type="RefSeq" id="WP_272802010.1">
    <property type="nucleotide sequence ID" value="NZ_JAQQKY010000001.1"/>
</dbReference>
<dbReference type="CDD" id="cd06999">
    <property type="entry name" value="cupin_HpaA-like_N"/>
    <property type="match status" value="1"/>
</dbReference>
<dbReference type="Pfam" id="PF12833">
    <property type="entry name" value="HTH_18"/>
    <property type="match status" value="1"/>
</dbReference>
<dbReference type="InterPro" id="IPR047264">
    <property type="entry name" value="Cupin_HpaA-like_N"/>
</dbReference>
<feature type="domain" description="HTH araC/xylS-type" evidence="6">
    <location>
        <begin position="188"/>
        <end position="286"/>
    </location>
</feature>
<keyword evidence="3" id="KW-0010">Activator</keyword>
<dbReference type="Pfam" id="PF02311">
    <property type="entry name" value="AraC_binding"/>
    <property type="match status" value="1"/>
</dbReference>
<dbReference type="PANTHER" id="PTHR43280">
    <property type="entry name" value="ARAC-FAMILY TRANSCRIPTIONAL REGULATOR"/>
    <property type="match status" value="1"/>
</dbReference>
<dbReference type="InterPro" id="IPR003313">
    <property type="entry name" value="AraC-bd"/>
</dbReference>
<dbReference type="InterPro" id="IPR020449">
    <property type="entry name" value="Tscrpt_reg_AraC-type_HTH"/>
</dbReference>
<accession>A0ABT5HZW3</accession>
<evidence type="ECO:0000256" key="5">
    <source>
        <dbReference type="SAM" id="MobiDB-lite"/>
    </source>
</evidence>
<name>A0ABT5HZW3_VOGIN</name>
<keyword evidence="2" id="KW-0238">DNA-binding</keyword>
<keyword evidence="1" id="KW-0805">Transcription regulation</keyword>
<dbReference type="InterPro" id="IPR011051">
    <property type="entry name" value="RmlC_Cupin_sf"/>
</dbReference>
<gene>
    <name evidence="7" type="ORF">PQU93_00785</name>
</gene>
<protein>
    <submittedName>
        <fullName evidence="7">Helix-turn-helix domain-containing protein</fullName>
    </submittedName>
</protein>
<dbReference type="InterPro" id="IPR018062">
    <property type="entry name" value="HTH_AraC-typ_CS"/>
</dbReference>
<sequence length="313" mass="34729">MMLQPSRDIPVFKLYGEGAAWPTPDLLHCESISSRSQRHGWEIDQHRHADLYQLLYVRRGPATLFIEEHCTPVAVPVIQVVPAMCVHGFQFHDSIDGYIITLAAPLVAWLQECLANCPPLLQQPGCYAADAELDALFLAIAREYATPAAGRDVLLRSLMCALVVLLSRQLPQVAASEDRPDRGQPQLVKFSALVEQHYAAHWPVSRYAKQLGVTSAYLNSVCRRLTGHSALQIVHQRQLLEAKRNLIYTVLTVSQIADVLGFAEPAYFIRFFRRLTGVTPRVFRQRGGVVPALPATAAKRHNGGSAPANEHTS</sequence>
<comment type="caution">
    <text evidence="7">The sequence shown here is derived from an EMBL/GenBank/DDBJ whole genome shotgun (WGS) entry which is preliminary data.</text>
</comment>
<dbReference type="PROSITE" id="PS00041">
    <property type="entry name" value="HTH_ARAC_FAMILY_1"/>
    <property type="match status" value="1"/>
</dbReference>
<evidence type="ECO:0000256" key="2">
    <source>
        <dbReference type="ARBA" id="ARBA00023125"/>
    </source>
</evidence>
<evidence type="ECO:0000256" key="1">
    <source>
        <dbReference type="ARBA" id="ARBA00023015"/>
    </source>
</evidence>
<dbReference type="PRINTS" id="PR00032">
    <property type="entry name" value="HTHARAC"/>
</dbReference>
<keyword evidence="4" id="KW-0804">Transcription</keyword>
<dbReference type="SUPFAM" id="SSF51182">
    <property type="entry name" value="RmlC-like cupins"/>
    <property type="match status" value="1"/>
</dbReference>
<evidence type="ECO:0000313" key="7">
    <source>
        <dbReference type="EMBL" id="MDC7689323.1"/>
    </source>
</evidence>
<dbReference type="SMART" id="SM00342">
    <property type="entry name" value="HTH_ARAC"/>
    <property type="match status" value="1"/>
</dbReference>
<dbReference type="InterPro" id="IPR018060">
    <property type="entry name" value="HTH_AraC"/>
</dbReference>
<organism evidence="7 8">
    <name type="scientific">Vogesella indigofera</name>
    <name type="common">Pseudomonas indigofera</name>
    <dbReference type="NCBI Taxonomy" id="45465"/>
    <lineage>
        <taxon>Bacteria</taxon>
        <taxon>Pseudomonadati</taxon>
        <taxon>Pseudomonadota</taxon>
        <taxon>Betaproteobacteria</taxon>
        <taxon>Neisseriales</taxon>
        <taxon>Chromobacteriaceae</taxon>
        <taxon>Vogesella</taxon>
    </lineage>
</organism>
<evidence type="ECO:0000259" key="6">
    <source>
        <dbReference type="PROSITE" id="PS01124"/>
    </source>
</evidence>